<feature type="compositionally biased region" description="Acidic residues" evidence="2">
    <location>
        <begin position="1"/>
        <end position="11"/>
    </location>
</feature>
<accession>A0A0D0Q2Z5</accession>
<organism evidence="4 5">
    <name type="scientific">Kitasatospora griseola</name>
    <name type="common">Streptomyces griseolosporeus</name>
    <dbReference type="NCBI Taxonomy" id="2064"/>
    <lineage>
        <taxon>Bacteria</taxon>
        <taxon>Bacillati</taxon>
        <taxon>Actinomycetota</taxon>
        <taxon>Actinomycetes</taxon>
        <taxon>Kitasatosporales</taxon>
        <taxon>Streptomycetaceae</taxon>
        <taxon>Kitasatospora</taxon>
    </lineage>
</organism>
<evidence type="ECO:0000313" key="4">
    <source>
        <dbReference type="EMBL" id="KIQ65318.1"/>
    </source>
</evidence>
<evidence type="ECO:0000313" key="5">
    <source>
        <dbReference type="Proteomes" id="UP000032066"/>
    </source>
</evidence>
<evidence type="ECO:0000256" key="1">
    <source>
        <dbReference type="SAM" id="Coils"/>
    </source>
</evidence>
<evidence type="ECO:0000256" key="2">
    <source>
        <dbReference type="SAM" id="MobiDB-lite"/>
    </source>
</evidence>
<dbReference type="Proteomes" id="UP000032066">
    <property type="component" value="Unassembled WGS sequence"/>
</dbReference>
<protein>
    <recommendedName>
        <fullName evidence="6">DUF2335 domain-containing protein</fullName>
    </recommendedName>
</protein>
<dbReference type="STRING" id="2064.TR51_15375"/>
<dbReference type="AlphaFoldDB" id="A0A0D0Q2Z5"/>
<proteinExistence type="predicted"/>
<feature type="coiled-coil region" evidence="1">
    <location>
        <begin position="57"/>
        <end position="84"/>
    </location>
</feature>
<evidence type="ECO:0000256" key="3">
    <source>
        <dbReference type="SAM" id="Phobius"/>
    </source>
</evidence>
<feature type="transmembrane region" description="Helical" evidence="3">
    <location>
        <begin position="173"/>
        <end position="192"/>
    </location>
</feature>
<dbReference type="PATRIC" id="fig|2064.6.peg.3302"/>
<evidence type="ECO:0008006" key="6">
    <source>
        <dbReference type="Google" id="ProtNLM"/>
    </source>
</evidence>
<dbReference type="RefSeq" id="WP_043911581.1">
    <property type="nucleotide sequence ID" value="NZ_JXZB01000002.1"/>
</dbReference>
<keyword evidence="1" id="KW-0175">Coiled coil</keyword>
<reference evidence="4 5" key="1">
    <citation type="submission" date="2015-02" db="EMBL/GenBank/DDBJ databases">
        <title>Draft genome sequence of Kitasatospora griseola MF730-N6, a bafilomycin, terpentecin and satosporin producer.</title>
        <authorList>
            <person name="Arens J.C."/>
            <person name="Haltli B."/>
            <person name="Kerr R.G."/>
        </authorList>
    </citation>
    <scope>NUCLEOTIDE SEQUENCE [LARGE SCALE GENOMIC DNA]</scope>
    <source>
        <strain evidence="4 5">MF730-N6</strain>
    </source>
</reference>
<keyword evidence="3" id="KW-0812">Transmembrane</keyword>
<keyword evidence="3" id="KW-1133">Transmembrane helix</keyword>
<sequence>MAEDEQYEADSEPGGPYEEGFEPDDLWQSRAFEQASKMAAKWGDVPAPTVVAMLATLNQEAERKQQLRLKLAEFQHELEMARLKDGERLHELEMAKLKDGERLHEREMAKLKDADRRHRLDMARLKDGERLHEREMAQLNDADRQHLVGVAAGVLVSLSCIGGAIWFGAAGHYWPMGILVGPVLIVLTKMFVLRRSDTGDVGAIANTFGRRLGLSPAPRADAEGTDVG</sequence>
<keyword evidence="3" id="KW-0472">Membrane</keyword>
<feature type="transmembrane region" description="Helical" evidence="3">
    <location>
        <begin position="146"/>
        <end position="167"/>
    </location>
</feature>
<keyword evidence="5" id="KW-1185">Reference proteome</keyword>
<dbReference type="EMBL" id="JXZB01000002">
    <property type="protein sequence ID" value="KIQ65318.1"/>
    <property type="molecule type" value="Genomic_DNA"/>
</dbReference>
<comment type="caution">
    <text evidence="4">The sequence shown here is derived from an EMBL/GenBank/DDBJ whole genome shotgun (WGS) entry which is preliminary data.</text>
</comment>
<gene>
    <name evidence="4" type="ORF">TR51_15375</name>
</gene>
<name>A0A0D0Q2Z5_KITGR</name>
<feature type="region of interest" description="Disordered" evidence="2">
    <location>
        <begin position="1"/>
        <end position="23"/>
    </location>
</feature>